<dbReference type="GO" id="GO:0098797">
    <property type="term" value="C:plasma membrane protein complex"/>
    <property type="evidence" value="ECO:0007669"/>
    <property type="project" value="TreeGrafter"/>
</dbReference>
<dbReference type="PANTHER" id="PTHR30489:SF0">
    <property type="entry name" value="LIPOPROTEIN-RELEASING SYSTEM TRANSMEMBRANE PROTEIN LOLE"/>
    <property type="match status" value="1"/>
</dbReference>
<dbReference type="EMBL" id="SWCI01000002">
    <property type="protein sequence ID" value="TKB50635.1"/>
    <property type="molecule type" value="Genomic_DNA"/>
</dbReference>
<dbReference type="InterPro" id="IPR003838">
    <property type="entry name" value="ABC3_permease_C"/>
</dbReference>
<dbReference type="PANTHER" id="PTHR30489">
    <property type="entry name" value="LIPOPROTEIN-RELEASING SYSTEM TRANSMEMBRANE PROTEIN LOLE"/>
    <property type="match status" value="1"/>
</dbReference>
<dbReference type="InterPro" id="IPR051447">
    <property type="entry name" value="Lipoprotein-release_system"/>
</dbReference>
<evidence type="ECO:0000313" key="10">
    <source>
        <dbReference type="EMBL" id="TKB50635.1"/>
    </source>
</evidence>
<dbReference type="Pfam" id="PF12704">
    <property type="entry name" value="MacB_PCD"/>
    <property type="match status" value="1"/>
</dbReference>
<keyword evidence="4 7" id="KW-0812">Transmembrane</keyword>
<keyword evidence="5 7" id="KW-1133">Transmembrane helix</keyword>
<dbReference type="Pfam" id="PF02687">
    <property type="entry name" value="FtsX"/>
    <property type="match status" value="1"/>
</dbReference>
<evidence type="ECO:0000256" key="1">
    <source>
        <dbReference type="ARBA" id="ARBA00004651"/>
    </source>
</evidence>
<evidence type="ECO:0000256" key="6">
    <source>
        <dbReference type="ARBA" id="ARBA00023136"/>
    </source>
</evidence>
<feature type="domain" description="ABC3 transporter permease C-terminal" evidence="8">
    <location>
        <begin position="272"/>
        <end position="401"/>
    </location>
</feature>
<dbReference type="RefSeq" id="WP_136852177.1">
    <property type="nucleotide sequence ID" value="NZ_SWCI01000002.1"/>
</dbReference>
<dbReference type="Proteomes" id="UP000305674">
    <property type="component" value="Unassembled WGS sequence"/>
</dbReference>
<evidence type="ECO:0000256" key="2">
    <source>
        <dbReference type="ARBA" id="ARBA00005236"/>
    </source>
</evidence>
<feature type="transmembrane region" description="Helical" evidence="7">
    <location>
        <begin position="314"/>
        <end position="343"/>
    </location>
</feature>
<evidence type="ECO:0000313" key="11">
    <source>
        <dbReference type="Proteomes" id="UP000305674"/>
    </source>
</evidence>
<accession>A0A4U1BH96</accession>
<comment type="subcellular location">
    <subcellularLocation>
        <location evidence="1">Cell membrane</location>
        <topology evidence="1">Multi-pass membrane protein</topology>
    </subcellularLocation>
</comment>
<evidence type="ECO:0000256" key="4">
    <source>
        <dbReference type="ARBA" id="ARBA00022692"/>
    </source>
</evidence>
<dbReference type="GO" id="GO:0044874">
    <property type="term" value="P:lipoprotein localization to outer membrane"/>
    <property type="evidence" value="ECO:0007669"/>
    <property type="project" value="TreeGrafter"/>
</dbReference>
<dbReference type="OrthoDB" id="9770036at2"/>
<feature type="transmembrane region" description="Helical" evidence="7">
    <location>
        <begin position="272"/>
        <end position="294"/>
    </location>
</feature>
<reference evidence="10 11" key="1">
    <citation type="submission" date="2019-04" db="EMBL/GenBank/DDBJ databases">
        <authorList>
            <person name="Hwang J.C."/>
        </authorList>
    </citation>
    <scope>NUCLEOTIDE SEQUENCE [LARGE SCALE GENOMIC DNA]</scope>
    <source>
        <strain evidence="10 11">IMCC35001</strain>
    </source>
</reference>
<evidence type="ECO:0000259" key="8">
    <source>
        <dbReference type="Pfam" id="PF02687"/>
    </source>
</evidence>
<dbReference type="InterPro" id="IPR025857">
    <property type="entry name" value="MacB_PCD"/>
</dbReference>
<keyword evidence="11" id="KW-1185">Reference proteome</keyword>
<sequence>MLIRLAWRNLWRNRLRTGIMLATMVFGLTGVVTLMGFLSGMYANMIDNAIAWQTSHLQVQRAGYRDDPTISLTLVAPGALMDALRSDPRVAAVSPRFLAEGMVASAHSNRGVIIRGVLPEAESGVTPVAGRLTEGAWLDDQGRNPVVLSTRTAHRLKLRLGSKVVLTFTDAGGEVTGAAFRVRGLFRTPSSQFDDNNLYVRQRDLQALAGLQGTHEIAVRLRQEDFRQTRELQGVIGDLRRVSAPANQVMGWRQIQPMLASLLAQSRTSNGIILAIYVAAMGLGILNIMLMSVFERTREFGVLMAVGMHRYRVFMLILTETTLMGVGGCLLGLGLSSALIALLSHTGINLELMSDGLGAFGVDTLLYPRVEPREYLMILTAVVATAILASLYPARQILKQRPVDAMSEKH</sequence>
<organism evidence="10 11">
    <name type="scientific">Ferrimonas sediminicola</name>
    <dbReference type="NCBI Taxonomy" id="2569538"/>
    <lineage>
        <taxon>Bacteria</taxon>
        <taxon>Pseudomonadati</taxon>
        <taxon>Pseudomonadota</taxon>
        <taxon>Gammaproteobacteria</taxon>
        <taxon>Alteromonadales</taxon>
        <taxon>Ferrimonadaceae</taxon>
        <taxon>Ferrimonas</taxon>
    </lineage>
</organism>
<feature type="transmembrane region" description="Helical" evidence="7">
    <location>
        <begin position="375"/>
        <end position="392"/>
    </location>
</feature>
<evidence type="ECO:0000256" key="7">
    <source>
        <dbReference type="SAM" id="Phobius"/>
    </source>
</evidence>
<feature type="transmembrane region" description="Helical" evidence="7">
    <location>
        <begin position="21"/>
        <end position="43"/>
    </location>
</feature>
<evidence type="ECO:0000256" key="3">
    <source>
        <dbReference type="ARBA" id="ARBA00022475"/>
    </source>
</evidence>
<gene>
    <name evidence="10" type="ORF">FCL40_05665</name>
</gene>
<keyword evidence="3" id="KW-1003">Cell membrane</keyword>
<comment type="caution">
    <text evidence="10">The sequence shown here is derived from an EMBL/GenBank/DDBJ whole genome shotgun (WGS) entry which is preliminary data.</text>
</comment>
<dbReference type="AlphaFoldDB" id="A0A4U1BH96"/>
<evidence type="ECO:0000256" key="5">
    <source>
        <dbReference type="ARBA" id="ARBA00022989"/>
    </source>
</evidence>
<evidence type="ECO:0000259" key="9">
    <source>
        <dbReference type="Pfam" id="PF12704"/>
    </source>
</evidence>
<feature type="domain" description="MacB-like periplasmic core" evidence="9">
    <location>
        <begin position="17"/>
        <end position="224"/>
    </location>
</feature>
<keyword evidence="6 7" id="KW-0472">Membrane</keyword>
<comment type="similarity">
    <text evidence="2">Belongs to the ABC-4 integral membrane protein family. LolC/E subfamily.</text>
</comment>
<proteinExistence type="inferred from homology"/>
<protein>
    <submittedName>
        <fullName evidence="10">ABC transporter permease</fullName>
    </submittedName>
</protein>
<name>A0A4U1BH96_9GAMM</name>